<dbReference type="InterPro" id="IPR027417">
    <property type="entry name" value="P-loop_NTPase"/>
</dbReference>
<reference evidence="3" key="1">
    <citation type="submission" date="2020-11" db="EMBL/GenBank/DDBJ databases">
        <title>Nocardioides sp. nov., isolated from Soil of Cynanchum wilfordii Hemsley rhizosphere.</title>
        <authorList>
            <person name="Lee J.-S."/>
            <person name="Suh M.K."/>
            <person name="Kim J.-S."/>
        </authorList>
    </citation>
    <scope>NUCLEOTIDE SEQUENCE</scope>
    <source>
        <strain evidence="3">KCTC 19275</strain>
    </source>
</reference>
<dbReference type="Pfam" id="PF13304">
    <property type="entry name" value="AAA_21"/>
    <property type="match status" value="1"/>
</dbReference>
<dbReference type="RefSeq" id="WP_194706581.1">
    <property type="nucleotide sequence ID" value="NZ_JADKPN010000004.1"/>
</dbReference>
<dbReference type="AlphaFoldDB" id="A0A930VEM5"/>
<dbReference type="SUPFAM" id="SSF52540">
    <property type="entry name" value="P-loop containing nucleoside triphosphate hydrolases"/>
    <property type="match status" value="1"/>
</dbReference>
<dbReference type="GO" id="GO:0005524">
    <property type="term" value="F:ATP binding"/>
    <property type="evidence" value="ECO:0007669"/>
    <property type="project" value="InterPro"/>
</dbReference>
<proteinExistence type="predicted"/>
<dbReference type="EMBL" id="JADKPN010000004">
    <property type="protein sequence ID" value="MBF4763400.1"/>
    <property type="molecule type" value="Genomic_DNA"/>
</dbReference>
<accession>A0A930VEM5</accession>
<dbReference type="GO" id="GO:0016887">
    <property type="term" value="F:ATP hydrolysis activity"/>
    <property type="evidence" value="ECO:0007669"/>
    <property type="project" value="InterPro"/>
</dbReference>
<dbReference type="Gene3D" id="3.40.50.300">
    <property type="entry name" value="P-loop containing nucleotide triphosphate hydrolases"/>
    <property type="match status" value="2"/>
</dbReference>
<keyword evidence="4" id="KW-1185">Reference proteome</keyword>
<protein>
    <submittedName>
        <fullName evidence="3">AAA family ATPase</fullName>
    </submittedName>
</protein>
<organism evidence="3 4">
    <name type="scientific">Nocardioides islandensis</name>
    <dbReference type="NCBI Taxonomy" id="433663"/>
    <lineage>
        <taxon>Bacteria</taxon>
        <taxon>Bacillati</taxon>
        <taxon>Actinomycetota</taxon>
        <taxon>Actinomycetes</taxon>
        <taxon>Propionibacteriales</taxon>
        <taxon>Nocardioidaceae</taxon>
        <taxon>Nocardioides</taxon>
    </lineage>
</organism>
<evidence type="ECO:0000313" key="4">
    <source>
        <dbReference type="Proteomes" id="UP000640489"/>
    </source>
</evidence>
<dbReference type="PANTHER" id="PTHR43581">
    <property type="entry name" value="ATP/GTP PHOSPHATASE"/>
    <property type="match status" value="1"/>
</dbReference>
<evidence type="ECO:0000313" key="3">
    <source>
        <dbReference type="EMBL" id="MBF4763400.1"/>
    </source>
</evidence>
<dbReference type="Proteomes" id="UP000640489">
    <property type="component" value="Unassembled WGS sequence"/>
</dbReference>
<name>A0A930VEM5_9ACTN</name>
<gene>
    <name evidence="3" type="ORF">ISU07_09710</name>
</gene>
<sequence>MIRVERGQVPEFVHEPGFLEARARYEEFRSGGGSRTSQTYLDFQTALGEYQRTVSDYVHQLFHGKCAYTEVVVAPQLHLHRPDADAYDDRLPTAPNHYWWTALWYRNWYNAAGEIVSLKRTIFPVIGERAPEPKPEQITGDDGPGRFLDRGLLLDPCEDHPQLHLLFQVDGQVVPWAEQSAPWLDADNAKRGPETIRLLDLNNRALVESRRAAAVTLLNFTDPDAEVLGPLLDPALPHLGASRQISAARLLDHAGDAMTDAMRLVAPELVPYILASPGRFGDAFVTDVRAALAPDSPGLAELLATPASELRGAEPESLPSGPPPEEPAPTGRVIPRTAAITRVVIRNFQAIDSYQLDVPTGVETVTTLDPVLAVSKTAPPPTNPAVGSSSRPWRVFLGENGSGKSSALRAVALAVAGDEVDALVELCGLEWRDLLRRGTTDGSIRLELTGGDAIELAFTADGPTAESQANLPHVDQFVRGFGATRLTTDPASGPADNVRLGNLFDPLQPVVDAQQWLVALEKREDKGDFNVAALTIAKLLGREEQVAETGDAAAAKLITREGEEIWVGGEPLRTLSDGYRAIISLACDLMAGAGSGLSDMRNATGIVLIDELGCYLHPRWKMQITRTLRKEFPSMQFFVTTHEPLCLRGLVEREVVRVTRSSEELGEEWHAVFETIEESPSKYRVDRLLTSEFFGLDTTIDPDVEQEFQQYYALVRRTDLSGDEDLLRRQLRARLSQHGILGYTARDQLVYDAIDAFLATSSTLEPEARRRERRTTLDNVADIWRGVAAKRAAVDRP</sequence>
<dbReference type="PANTHER" id="PTHR43581:SF2">
    <property type="entry name" value="EXCINUCLEASE ATPASE SUBUNIT"/>
    <property type="match status" value="1"/>
</dbReference>
<dbReference type="InterPro" id="IPR003959">
    <property type="entry name" value="ATPase_AAA_core"/>
</dbReference>
<comment type="caution">
    <text evidence="3">The sequence shown here is derived from an EMBL/GenBank/DDBJ whole genome shotgun (WGS) entry which is preliminary data.</text>
</comment>
<evidence type="ECO:0000259" key="2">
    <source>
        <dbReference type="Pfam" id="PF13304"/>
    </source>
</evidence>
<evidence type="ECO:0000256" key="1">
    <source>
        <dbReference type="SAM" id="MobiDB-lite"/>
    </source>
</evidence>
<dbReference type="InterPro" id="IPR051396">
    <property type="entry name" value="Bact_Antivir_Def_Nuclease"/>
</dbReference>
<feature type="domain" description="ATPase AAA-type core" evidence="2">
    <location>
        <begin position="570"/>
        <end position="645"/>
    </location>
</feature>
<feature type="region of interest" description="Disordered" evidence="1">
    <location>
        <begin position="309"/>
        <end position="333"/>
    </location>
</feature>